<comment type="similarity">
    <text evidence="4">Belongs to the class I-like SAM-binding methyltransferase superfamily. RNA M5U methyltransferase family.</text>
</comment>
<dbReference type="SUPFAM" id="SSF53335">
    <property type="entry name" value="S-adenosyl-L-methionine-dependent methyltransferases"/>
    <property type="match status" value="1"/>
</dbReference>
<dbReference type="Gene3D" id="3.40.50.150">
    <property type="entry name" value="Vaccinia Virus protein VP39"/>
    <property type="match status" value="1"/>
</dbReference>
<dbReference type="PROSITE" id="PS01231">
    <property type="entry name" value="TRMA_2"/>
    <property type="match status" value="1"/>
</dbReference>
<dbReference type="PANTHER" id="PTHR11061:SF30">
    <property type="entry name" value="TRNA (URACIL(54)-C(5))-METHYLTRANSFERASE"/>
    <property type="match status" value="1"/>
</dbReference>
<dbReference type="InterPro" id="IPR012340">
    <property type="entry name" value="NA-bd_OB-fold"/>
</dbReference>
<dbReference type="PROSITE" id="PS51687">
    <property type="entry name" value="SAM_MT_RNA_M5U"/>
    <property type="match status" value="1"/>
</dbReference>
<dbReference type="eggNOG" id="COG2265">
    <property type="taxonomic scope" value="Bacteria"/>
</dbReference>
<dbReference type="NCBIfam" id="TIGR00479">
    <property type="entry name" value="rumA"/>
    <property type="match status" value="1"/>
</dbReference>
<evidence type="ECO:0000256" key="5">
    <source>
        <dbReference type="PROSITE-ProRule" id="PRU10015"/>
    </source>
</evidence>
<keyword evidence="1 4" id="KW-0489">Methyltransferase</keyword>
<evidence type="ECO:0000313" key="7">
    <source>
        <dbReference type="EMBL" id="SFU87249.1"/>
    </source>
</evidence>
<dbReference type="SUPFAM" id="SSF50249">
    <property type="entry name" value="Nucleic acid-binding proteins"/>
    <property type="match status" value="1"/>
</dbReference>
<dbReference type="FunFam" id="3.40.50.150:FF:000009">
    <property type="entry name" value="23S rRNA (Uracil(1939)-C(5))-methyltransferase RlmD"/>
    <property type="match status" value="1"/>
</dbReference>
<dbReference type="Pfam" id="PF05958">
    <property type="entry name" value="tRNA_U5-meth_tr"/>
    <property type="match status" value="1"/>
</dbReference>
<feature type="binding site" evidence="4">
    <location>
        <position position="406"/>
    </location>
    <ligand>
        <name>S-adenosyl-L-methionine</name>
        <dbReference type="ChEBI" id="CHEBI:59789"/>
    </ligand>
</feature>
<dbReference type="Pfam" id="PF01938">
    <property type="entry name" value="TRAM"/>
    <property type="match status" value="1"/>
</dbReference>
<dbReference type="InterPro" id="IPR029063">
    <property type="entry name" value="SAM-dependent_MTases_sf"/>
</dbReference>
<keyword evidence="8" id="KW-1185">Reference proteome</keyword>
<feature type="binding site" evidence="4">
    <location>
        <position position="337"/>
    </location>
    <ligand>
        <name>S-adenosyl-L-methionine</name>
        <dbReference type="ChEBI" id="CHEBI:59789"/>
    </ligand>
</feature>
<dbReference type="STRING" id="392015.SAMN05421543_11144"/>
<evidence type="ECO:0000256" key="4">
    <source>
        <dbReference type="PROSITE-ProRule" id="PRU01024"/>
    </source>
</evidence>
<keyword evidence="3 4" id="KW-0949">S-adenosyl-L-methionine</keyword>
<protein>
    <submittedName>
        <fullName evidence="7">23S rRNA (Uracil1939-C5)-methyltransferase</fullName>
    </submittedName>
</protein>
<dbReference type="InterPro" id="IPR002792">
    <property type="entry name" value="TRAM_dom"/>
</dbReference>
<dbReference type="GO" id="GO:0070041">
    <property type="term" value="F:rRNA (uridine-C5-)-methyltransferase activity"/>
    <property type="evidence" value="ECO:0007669"/>
    <property type="project" value="TreeGrafter"/>
</dbReference>
<dbReference type="PANTHER" id="PTHR11061">
    <property type="entry name" value="RNA M5U METHYLTRANSFERASE"/>
    <property type="match status" value="1"/>
</dbReference>
<dbReference type="PROSITE" id="PS50926">
    <property type="entry name" value="TRAM"/>
    <property type="match status" value="1"/>
</dbReference>
<proteinExistence type="inferred from homology"/>
<feature type="active site" description="Nucleophile" evidence="4">
    <location>
        <position position="433"/>
    </location>
</feature>
<evidence type="ECO:0000256" key="3">
    <source>
        <dbReference type="ARBA" id="ARBA00022691"/>
    </source>
</evidence>
<reference evidence="8" key="1">
    <citation type="submission" date="2016-10" db="EMBL/GenBank/DDBJ databases">
        <authorList>
            <person name="Varghese N."/>
        </authorList>
    </citation>
    <scope>NUCLEOTIDE SEQUENCE [LARGE SCALE GENOMIC DNA]</scope>
    <source>
        <strain evidence="8">DSM 17980</strain>
    </source>
</reference>
<gene>
    <name evidence="7" type="ORF">SAMN05421543_11144</name>
</gene>
<feature type="active site" evidence="5">
    <location>
        <position position="433"/>
    </location>
</feature>
<dbReference type="InterPro" id="IPR030390">
    <property type="entry name" value="MeTrfase_TrmA_AS"/>
</dbReference>
<dbReference type="EMBL" id="FPBV01000011">
    <property type="protein sequence ID" value="SFU87249.1"/>
    <property type="molecule type" value="Genomic_DNA"/>
</dbReference>
<accession>A0A1I7JPY6</accession>
<dbReference type="InterPro" id="IPR030391">
    <property type="entry name" value="MeTrfase_TrmA_CS"/>
</dbReference>
<feature type="binding site" evidence="4">
    <location>
        <position position="308"/>
    </location>
    <ligand>
        <name>S-adenosyl-L-methionine</name>
        <dbReference type="ChEBI" id="CHEBI:59789"/>
    </ligand>
</feature>
<dbReference type="Gene3D" id="2.40.50.1070">
    <property type="match status" value="1"/>
</dbReference>
<dbReference type="InterPro" id="IPR010280">
    <property type="entry name" value="U5_MeTrfase_fam"/>
</dbReference>
<feature type="domain" description="TRAM" evidence="6">
    <location>
        <begin position="32"/>
        <end position="90"/>
    </location>
</feature>
<evidence type="ECO:0000256" key="2">
    <source>
        <dbReference type="ARBA" id="ARBA00022679"/>
    </source>
</evidence>
<dbReference type="PROSITE" id="PS01230">
    <property type="entry name" value="TRMA_1"/>
    <property type="match status" value="1"/>
</dbReference>
<dbReference type="Proteomes" id="UP000183508">
    <property type="component" value="Unassembled WGS sequence"/>
</dbReference>
<feature type="binding site" evidence="4">
    <location>
        <position position="358"/>
    </location>
    <ligand>
        <name>S-adenosyl-L-methionine</name>
        <dbReference type="ChEBI" id="CHEBI:59789"/>
    </ligand>
</feature>
<evidence type="ECO:0000259" key="6">
    <source>
        <dbReference type="PROSITE" id="PS50926"/>
    </source>
</evidence>
<dbReference type="Gene3D" id="2.40.50.140">
    <property type="entry name" value="Nucleic acid-binding proteins"/>
    <property type="match status" value="1"/>
</dbReference>
<dbReference type="AlphaFoldDB" id="A0A1I7JPY6"/>
<dbReference type="GO" id="GO:0070475">
    <property type="term" value="P:rRNA base methylation"/>
    <property type="evidence" value="ECO:0007669"/>
    <property type="project" value="TreeGrafter"/>
</dbReference>
<evidence type="ECO:0000256" key="1">
    <source>
        <dbReference type="ARBA" id="ARBA00022603"/>
    </source>
</evidence>
<keyword evidence="2 4" id="KW-0808">Transferase</keyword>
<name>A0A1I7JPY6_9BACL</name>
<organism evidence="7 8">
    <name type="scientific">Alicyclobacillus macrosporangiidus</name>
    <dbReference type="NCBI Taxonomy" id="392015"/>
    <lineage>
        <taxon>Bacteria</taxon>
        <taxon>Bacillati</taxon>
        <taxon>Bacillota</taxon>
        <taxon>Bacilli</taxon>
        <taxon>Bacillales</taxon>
        <taxon>Alicyclobacillaceae</taxon>
        <taxon>Alicyclobacillus</taxon>
    </lineage>
</organism>
<evidence type="ECO:0000313" key="8">
    <source>
        <dbReference type="Proteomes" id="UP000183508"/>
    </source>
</evidence>
<sequence length="481" mass="51651">MDVGPGHGAGPAGGPPCEAAAGPAGGAGAGMPVRPGDRYAVEAVRLNDDGDGVASVGGLTVFVPGLLPGEQADIEITAVERRFARGRIVLRRGDAQARVAPPCAAFGICGGCQLQHLAYDAQLAHKREVVVQALRRIARMEGVTVHPTLGMAAPWRYRNQVQVPLSFDPATRSLTPAFFAPGSHALVPVPGCHLEPVEMERTIRAVADELTSSLGARAARVHHLIVRQSFTTGAQMVVFAAEAEDVPLEEVAQRVLAIPPVVSVARTVQPNRHGLVWGRTVDVLAGDHHLTERIGDLEFLISPRSFFQVNTLQARRLYETALAYAEVRPGDRVLDGYCGTGTLALMFARRVRQVAGIEAVAAAVADARVNAAHNGIDNASFVTGQVERVLPRWTAEGRRFDVVLLDPPRRGCDRRVLDAVLEARPRRVVYVSCNPATLARDLRVLCDGGYHVAEVQPVDMFPQTSHVECCAQLIREDGDKK</sequence>